<dbReference type="Pfam" id="PF00528">
    <property type="entry name" value="BPD_transp_1"/>
    <property type="match status" value="1"/>
</dbReference>
<dbReference type="OrthoDB" id="8138334at2"/>
<organism evidence="10 11">
    <name type="scientific">Verticiella sediminum</name>
    <dbReference type="NCBI Taxonomy" id="1247510"/>
    <lineage>
        <taxon>Bacteria</taxon>
        <taxon>Pseudomonadati</taxon>
        <taxon>Pseudomonadota</taxon>
        <taxon>Betaproteobacteria</taxon>
        <taxon>Burkholderiales</taxon>
        <taxon>Alcaligenaceae</taxon>
        <taxon>Verticiella</taxon>
    </lineage>
</organism>
<evidence type="ECO:0000256" key="1">
    <source>
        <dbReference type="ARBA" id="ARBA00004651"/>
    </source>
</evidence>
<dbReference type="SUPFAM" id="SSF161098">
    <property type="entry name" value="MetI-like"/>
    <property type="match status" value="1"/>
</dbReference>
<dbReference type="PANTHER" id="PTHR30151:SF20">
    <property type="entry name" value="ABC TRANSPORTER PERMEASE PROTEIN HI_0355-RELATED"/>
    <property type="match status" value="1"/>
</dbReference>
<dbReference type="Proteomes" id="UP000318405">
    <property type="component" value="Unassembled WGS sequence"/>
</dbReference>
<comment type="caution">
    <text evidence="10">The sequence shown here is derived from an EMBL/GenBank/DDBJ whole genome shotgun (WGS) entry which is preliminary data.</text>
</comment>
<gene>
    <name evidence="10" type="ORF">FOZ76_08275</name>
</gene>
<keyword evidence="4 7" id="KW-0812">Transmembrane</keyword>
<evidence type="ECO:0000256" key="6">
    <source>
        <dbReference type="ARBA" id="ARBA00023136"/>
    </source>
</evidence>
<protein>
    <submittedName>
        <fullName evidence="10">ABC transporter permease</fullName>
    </submittedName>
</protein>
<feature type="transmembrane region" description="Helical" evidence="7">
    <location>
        <begin position="238"/>
        <end position="257"/>
    </location>
</feature>
<dbReference type="PROSITE" id="PS50928">
    <property type="entry name" value="ABC_TM1"/>
    <property type="match status" value="1"/>
</dbReference>
<comment type="subcellular location">
    <subcellularLocation>
        <location evidence="1 7">Cell membrane</location>
        <topology evidence="1 7">Multi-pass membrane protein</topology>
    </subcellularLocation>
</comment>
<proteinExistence type="inferred from homology"/>
<evidence type="ECO:0000313" key="10">
    <source>
        <dbReference type="EMBL" id="TSH96812.1"/>
    </source>
</evidence>
<dbReference type="InterPro" id="IPR000515">
    <property type="entry name" value="MetI-like"/>
</dbReference>
<feature type="region of interest" description="Disordered" evidence="8">
    <location>
        <begin position="1"/>
        <end position="22"/>
    </location>
</feature>
<feature type="domain" description="ABC transmembrane type-1" evidence="9">
    <location>
        <begin position="81"/>
        <end position="261"/>
    </location>
</feature>
<evidence type="ECO:0000256" key="5">
    <source>
        <dbReference type="ARBA" id="ARBA00022989"/>
    </source>
</evidence>
<dbReference type="PANTHER" id="PTHR30151">
    <property type="entry name" value="ALKANE SULFONATE ABC TRANSPORTER-RELATED, MEMBRANE SUBUNIT"/>
    <property type="match status" value="1"/>
</dbReference>
<dbReference type="AlphaFoldDB" id="A0A556AV39"/>
<evidence type="ECO:0000256" key="7">
    <source>
        <dbReference type="RuleBase" id="RU363032"/>
    </source>
</evidence>
<accession>A0A556AV39</accession>
<sequence>MTTVMTAADAGSKSRPSAKPRKKGLDRHARLISFVGFLVLIAFWEASVRLFSVPEYILPPPSLVAVSLYRGIASGTLIYNFGYTAFQTLMGFMIAAVVGVLIGTLVTQFKILDLVVYPWVVSIQTLPKVAIAPLIIVWAGYGIQSKIIIVMLSSLFPILVNTIVGMRSCDQGKLDLMRSLQATRWETFRKVQLPSALPFIFAGLNVSIIFAILGSIVGEFVGSRAGLGNLILEANVQFNVALIFAILVILGLFGLTLSTIMRAIQRRVLFWHSAS</sequence>
<evidence type="ECO:0000256" key="8">
    <source>
        <dbReference type="SAM" id="MobiDB-lite"/>
    </source>
</evidence>
<dbReference type="GO" id="GO:0005886">
    <property type="term" value="C:plasma membrane"/>
    <property type="evidence" value="ECO:0007669"/>
    <property type="project" value="UniProtKB-SubCell"/>
</dbReference>
<evidence type="ECO:0000256" key="3">
    <source>
        <dbReference type="ARBA" id="ARBA00022475"/>
    </source>
</evidence>
<evidence type="ECO:0000256" key="4">
    <source>
        <dbReference type="ARBA" id="ARBA00022692"/>
    </source>
</evidence>
<feature type="transmembrane region" description="Helical" evidence="7">
    <location>
        <begin position="31"/>
        <end position="51"/>
    </location>
</feature>
<dbReference type="InterPro" id="IPR035906">
    <property type="entry name" value="MetI-like_sf"/>
</dbReference>
<feature type="transmembrane region" description="Helical" evidence="7">
    <location>
        <begin position="114"/>
        <end position="141"/>
    </location>
</feature>
<keyword evidence="11" id="KW-1185">Reference proteome</keyword>
<keyword evidence="2 7" id="KW-0813">Transport</keyword>
<evidence type="ECO:0000259" key="9">
    <source>
        <dbReference type="PROSITE" id="PS50928"/>
    </source>
</evidence>
<feature type="transmembrane region" description="Helical" evidence="7">
    <location>
        <begin position="147"/>
        <end position="169"/>
    </location>
</feature>
<dbReference type="EMBL" id="VLTJ01000013">
    <property type="protein sequence ID" value="TSH96812.1"/>
    <property type="molecule type" value="Genomic_DNA"/>
</dbReference>
<evidence type="ECO:0000313" key="11">
    <source>
        <dbReference type="Proteomes" id="UP000318405"/>
    </source>
</evidence>
<feature type="transmembrane region" description="Helical" evidence="7">
    <location>
        <begin position="196"/>
        <end position="218"/>
    </location>
</feature>
<reference evidence="10 11" key="1">
    <citation type="submission" date="2019-07" db="EMBL/GenBank/DDBJ databases">
        <title>Qingshengfaniella alkalisoli gen. nov., sp. nov., isolated from saline soil.</title>
        <authorList>
            <person name="Xu L."/>
            <person name="Huang X.-X."/>
            <person name="Sun J.-Q."/>
        </authorList>
    </citation>
    <scope>NUCLEOTIDE SEQUENCE [LARGE SCALE GENOMIC DNA]</scope>
    <source>
        <strain evidence="10 11">DSM 27279</strain>
    </source>
</reference>
<keyword evidence="5 7" id="KW-1133">Transmembrane helix</keyword>
<keyword evidence="3" id="KW-1003">Cell membrane</keyword>
<dbReference type="Gene3D" id="1.10.3720.10">
    <property type="entry name" value="MetI-like"/>
    <property type="match status" value="1"/>
</dbReference>
<dbReference type="CDD" id="cd06261">
    <property type="entry name" value="TM_PBP2"/>
    <property type="match status" value="1"/>
</dbReference>
<name>A0A556AV39_9BURK</name>
<feature type="transmembrane region" description="Helical" evidence="7">
    <location>
        <begin position="85"/>
        <end position="107"/>
    </location>
</feature>
<keyword evidence="6 7" id="KW-0472">Membrane</keyword>
<dbReference type="RefSeq" id="WP_143947673.1">
    <property type="nucleotide sequence ID" value="NZ_BAABMB010000002.1"/>
</dbReference>
<evidence type="ECO:0000256" key="2">
    <source>
        <dbReference type="ARBA" id="ARBA00022448"/>
    </source>
</evidence>
<comment type="similarity">
    <text evidence="7">Belongs to the binding-protein-dependent transport system permease family.</text>
</comment>
<dbReference type="GO" id="GO:0055085">
    <property type="term" value="P:transmembrane transport"/>
    <property type="evidence" value="ECO:0007669"/>
    <property type="project" value="InterPro"/>
</dbReference>